<evidence type="ECO:0000256" key="2">
    <source>
        <dbReference type="ARBA" id="ARBA00004305"/>
    </source>
</evidence>
<evidence type="ECO:0000256" key="9">
    <source>
        <dbReference type="ARBA" id="ARBA00022990"/>
    </source>
</evidence>
<dbReference type="FunFam" id="3.40.50.11260:FF:000004">
    <property type="entry name" value="Heat shock protein 75 mitochondrial"/>
    <property type="match status" value="1"/>
</dbReference>
<dbReference type="Pfam" id="PF00183">
    <property type="entry name" value="HSP90"/>
    <property type="match status" value="1"/>
</dbReference>
<dbReference type="EMBL" id="ADMH02000484">
    <property type="protein sequence ID" value="ETN66256.1"/>
    <property type="molecule type" value="Genomic_DNA"/>
</dbReference>
<evidence type="ECO:0000256" key="14">
    <source>
        <dbReference type="ARBA" id="ARBA00066161"/>
    </source>
</evidence>
<evidence type="ECO:0000256" key="13">
    <source>
        <dbReference type="ARBA" id="ARBA00057498"/>
    </source>
</evidence>
<reference evidence="19" key="4">
    <citation type="submission" date="2015-06" db="UniProtKB">
        <authorList>
            <consortium name="EnsemblMetazoa"/>
        </authorList>
    </citation>
    <scope>IDENTIFICATION</scope>
</reference>
<accession>W5JQ40</accession>
<reference evidence="18" key="3">
    <citation type="journal article" date="2013" name="Nucleic Acids Res.">
        <title>The genome of Anopheles darlingi, the main neotropical malaria vector.</title>
        <authorList>
            <person name="Marinotti O."/>
            <person name="Cerqueira G.C."/>
            <person name="de Almeida L.G."/>
            <person name="Ferro M.I."/>
            <person name="Loreto E.L."/>
            <person name="Zaha A."/>
            <person name="Teixeira S.M."/>
            <person name="Wespiser A.R."/>
            <person name="Almeida E Silva A."/>
            <person name="Schlindwein A.D."/>
            <person name="Pacheco A.C."/>
            <person name="Silva A.L."/>
            <person name="Graveley B.R."/>
            <person name="Walenz B.P."/>
            <person name="Lima Bde A."/>
            <person name="Ribeiro C.A."/>
            <person name="Nunes-Silva C.G."/>
            <person name="de Carvalho C.R."/>
            <person name="Soares C.M."/>
            <person name="de Menezes C.B."/>
            <person name="Matiolli C."/>
            <person name="Caffrey D."/>
            <person name="Araujo D.A."/>
            <person name="de Oliveira D.M."/>
            <person name="Golenbock D."/>
            <person name="Grisard E.C."/>
            <person name="Fantinatti-Garboggini F."/>
            <person name="de Carvalho F.M."/>
            <person name="Barcellos F.G."/>
            <person name="Prosdocimi F."/>
            <person name="May G."/>
            <person name="Azevedo Junior G.M."/>
            <person name="Guimaraes G.M."/>
            <person name="Goldman G.H."/>
            <person name="Padilha I.Q."/>
            <person name="Batista Jda S."/>
            <person name="Ferro J.A."/>
            <person name="Ribeiro J.M."/>
            <person name="Fietto J.L."/>
            <person name="Dabbas K.M."/>
            <person name="Cerdeira L."/>
            <person name="Agnez-Lima L.F."/>
            <person name="Brocchi M."/>
            <person name="de Carvalho M.O."/>
            <person name="Teixeira Mde M."/>
            <person name="Diniz Maia Mde M."/>
            <person name="Goldman M.H."/>
            <person name="Cruz Schneider M.P."/>
            <person name="Felipe M.S."/>
            <person name="Hungria M."/>
            <person name="Nicolas M.F."/>
            <person name="Pereira M."/>
            <person name="Montes M.A."/>
            <person name="Cantao M.E."/>
            <person name="Vincentz M."/>
            <person name="Rafael M.S."/>
            <person name="Silverman N."/>
            <person name="Stoco P.H."/>
            <person name="Souza R.C."/>
            <person name="Vicentini R."/>
            <person name="Gazzinelli R.T."/>
            <person name="Neves Rde O."/>
            <person name="Silva R."/>
            <person name="Astolfi-Filho S."/>
            <person name="Maciel T.E."/>
            <person name="Urmenyi T.P."/>
            <person name="Tadei W.P."/>
            <person name="Camargo E.P."/>
            <person name="de Vasconcelos A.T."/>
        </authorList>
    </citation>
    <scope>NUCLEOTIDE SEQUENCE</scope>
</reference>
<dbReference type="Pfam" id="PF13589">
    <property type="entry name" value="HATPase_c_3"/>
    <property type="match status" value="1"/>
</dbReference>
<reference evidence="18" key="2">
    <citation type="submission" date="2010-05" db="EMBL/GenBank/DDBJ databases">
        <authorList>
            <person name="Almeida L.G."/>
            <person name="Nicolas M.F."/>
            <person name="Souza R.C."/>
            <person name="Vasconcelos A.T.R."/>
        </authorList>
    </citation>
    <scope>NUCLEOTIDE SEQUENCE</scope>
</reference>
<dbReference type="PRINTS" id="PR00775">
    <property type="entry name" value="HEATSHOCK90"/>
</dbReference>
<dbReference type="STRING" id="43151.W5JQ40"/>
<evidence type="ECO:0000256" key="6">
    <source>
        <dbReference type="ARBA" id="ARBA00022792"/>
    </source>
</evidence>
<dbReference type="FunCoup" id="W5JQ40">
    <property type="interactions" value="1614"/>
</dbReference>
<evidence type="ECO:0000256" key="1">
    <source>
        <dbReference type="ARBA" id="ARBA00004273"/>
    </source>
</evidence>
<reference evidence="18 20" key="1">
    <citation type="journal article" date="2010" name="BMC Genomics">
        <title>Combination of measures distinguishes pre-miRNAs from other stem-loops in the genome of the newly sequenced Anopheles darlingi.</title>
        <authorList>
            <person name="Mendes N.D."/>
            <person name="Freitas A.T."/>
            <person name="Vasconcelos A.T."/>
            <person name="Sagot M.F."/>
        </authorList>
    </citation>
    <scope>NUCLEOTIDE SEQUENCE</scope>
</reference>
<keyword evidence="9" id="KW-0007">Acetylation</keyword>
<keyword evidence="12" id="KW-0143">Chaperone</keyword>
<dbReference type="AlphaFoldDB" id="W5JQ40"/>
<evidence type="ECO:0000313" key="20">
    <source>
        <dbReference type="Proteomes" id="UP000000673"/>
    </source>
</evidence>
<dbReference type="SUPFAM" id="SSF55874">
    <property type="entry name" value="ATPase domain of HSP90 chaperone/DNA topoisomerase II/histidine kinase"/>
    <property type="match status" value="1"/>
</dbReference>
<keyword evidence="11" id="KW-0472">Membrane</keyword>
<evidence type="ECO:0000313" key="18">
    <source>
        <dbReference type="EMBL" id="ETN66256.1"/>
    </source>
</evidence>
<keyword evidence="18" id="KW-0346">Stress response</keyword>
<protein>
    <recommendedName>
        <fullName evidence="15">Heat shock protein 75 kDa, mitochondrial</fullName>
    </recommendedName>
    <alternativeName>
        <fullName evidence="17">TNFR-associated protein 1</fullName>
    </alternativeName>
    <alternativeName>
        <fullName evidence="16">Tumor necrosis factor type 1 receptor-associated protein</fullName>
    </alternativeName>
</protein>
<evidence type="ECO:0000256" key="10">
    <source>
        <dbReference type="ARBA" id="ARBA00023128"/>
    </source>
</evidence>
<dbReference type="Proteomes" id="UP000000673">
    <property type="component" value="Unassembled WGS sequence"/>
</dbReference>
<name>W5JQ40_ANODA</name>
<dbReference type="FunFam" id="3.30.565.10:FF:000021">
    <property type="entry name" value="Heat shock protein 75 kDa, mitochondrial"/>
    <property type="match status" value="1"/>
</dbReference>
<dbReference type="NCBIfam" id="NF003555">
    <property type="entry name" value="PRK05218.1"/>
    <property type="match status" value="1"/>
</dbReference>
<evidence type="ECO:0000256" key="7">
    <source>
        <dbReference type="ARBA" id="ARBA00022840"/>
    </source>
</evidence>
<dbReference type="HOGENOM" id="CLU_006684_3_1_1"/>
<evidence type="ECO:0000256" key="17">
    <source>
        <dbReference type="ARBA" id="ARBA00080766"/>
    </source>
</evidence>
<dbReference type="GO" id="GO:0005759">
    <property type="term" value="C:mitochondrial matrix"/>
    <property type="evidence" value="ECO:0007669"/>
    <property type="project" value="UniProtKB-SubCell"/>
</dbReference>
<evidence type="ECO:0000256" key="4">
    <source>
        <dbReference type="ARBA" id="ARBA00022553"/>
    </source>
</evidence>
<dbReference type="EnsemblMetazoa" id="ADAC001960-RA">
    <property type="protein sequence ID" value="ADAC001960-PA"/>
    <property type="gene ID" value="ADAC001960"/>
</dbReference>
<dbReference type="GO" id="GO:0140662">
    <property type="term" value="F:ATP-dependent protein folding chaperone"/>
    <property type="evidence" value="ECO:0007669"/>
    <property type="project" value="InterPro"/>
</dbReference>
<comment type="subunit">
    <text evidence="14">Binds to the intracellular domain of tumor necrosis factor type 1 receptor. Binds to RB1. Interacts with SRC. Interacts with SDHA.</text>
</comment>
<evidence type="ECO:0000256" key="16">
    <source>
        <dbReference type="ARBA" id="ARBA00076190"/>
    </source>
</evidence>
<dbReference type="Gene3D" id="3.40.50.11260">
    <property type="match status" value="1"/>
</dbReference>
<dbReference type="VEuPathDB" id="VectorBase:ADAR2_007905"/>
<keyword evidence="6" id="KW-0999">Mitochondrion inner membrane</keyword>
<dbReference type="VEuPathDB" id="VectorBase:ADAC001960"/>
<dbReference type="Gene3D" id="1.20.120.790">
    <property type="entry name" value="Heat shock protein 90, C-terminal domain"/>
    <property type="match status" value="1"/>
</dbReference>
<keyword evidence="7" id="KW-0067">ATP-binding</keyword>
<dbReference type="GO" id="GO:0005524">
    <property type="term" value="F:ATP binding"/>
    <property type="evidence" value="ECO:0007669"/>
    <property type="project" value="UniProtKB-KW"/>
</dbReference>
<evidence type="ECO:0000256" key="12">
    <source>
        <dbReference type="ARBA" id="ARBA00023186"/>
    </source>
</evidence>
<dbReference type="InterPro" id="IPR036890">
    <property type="entry name" value="HATPase_C_sf"/>
</dbReference>
<dbReference type="FunFam" id="1.20.120.790:FF:000004">
    <property type="entry name" value="Heat shock protein 75 kDa"/>
    <property type="match status" value="1"/>
</dbReference>
<evidence type="ECO:0000256" key="3">
    <source>
        <dbReference type="ARBA" id="ARBA00008239"/>
    </source>
</evidence>
<keyword evidence="5" id="KW-0547">Nucleotide-binding</keyword>
<keyword evidence="4" id="KW-0597">Phosphoprotein</keyword>
<comment type="similarity">
    <text evidence="3">Belongs to the heat shock protein 90 family.</text>
</comment>
<evidence type="ECO:0000256" key="11">
    <source>
        <dbReference type="ARBA" id="ARBA00023136"/>
    </source>
</evidence>
<proteinExistence type="inferred from homology"/>
<dbReference type="InterPro" id="IPR020568">
    <property type="entry name" value="Ribosomal_Su5_D2-typ_SF"/>
</dbReference>
<dbReference type="Gene3D" id="3.30.230.80">
    <property type="match status" value="1"/>
</dbReference>
<evidence type="ECO:0000313" key="19">
    <source>
        <dbReference type="EnsemblMetazoa" id="ADAC001960-PA"/>
    </source>
</evidence>
<sequence>MSVANGLLRLQKLARPSFALARCLHPATGRLYHSSGRLQEVHHIPATASWTLPLSRSLTTKPAEDAGDSGYHSIIRDQEKTVGNSDKHEFQAETRMLLDIVARSLYSDKEVFVRELVSNASDALEKFRFLIQSSADGSGEFVEADRSLEIHIGTNKQERQLTIQDTGIGMTREELIAHLGTIARSGSKHFIEQLKESGKGTQENVQNIIGQFGVGFYSAFMVADRVDVYTRSARAGSPGLKWSSDGSGTFEVQEAENVAVGTKIVVHLKGDCREFADEDRIREVIRKYSNFVGSPIYLNGKQANQIQPIWLMEPKQVTADQHNEFYRFVGNTFDVPRFTLHYKTDVPLSIRALLYFPEGKPGLFEMSRDTDIGVALYTRKVLIQSKTENLLPKWLRFLKGVVDSEDIPLNLSRELLQNSALIRKLRVALTNRALRFLHDRSQKEPESYDKFYKDYGLFLKEGIVTSQEQQEKEEIARLLRFETSKEAGRTVSLPEYCERQAEGQKDIYYLAAPNRTLAEASPYYESLKKRGIEVLFCYEAYDELVLMQLGMYLGKNLVSVEKEMRRSDSAKDAGADGVIEGSLLQTQIDELLPWLKQRLAGKVSTVKTTTKLDSHPCVVTVEEMAAARHFIKTQSHNMSEENRYALLQPQFEINAKHPIIKKLHKLTTSDPELAELLAKQLFSNAMVGAGLVDDPRMLLTSMNDLLQKKLVRPSLALARCHQQGPAIVRGLNHNSGRFRHGKQRHTKKMAEAITETNLVTFLQQLAEINAKYPIIKTVAVLLAKKLFLGAFYSIWLVDEPNSLIATIKKLLQKVKDLM</sequence>
<organism evidence="18">
    <name type="scientific">Anopheles darlingi</name>
    <name type="common">Mosquito</name>
    <dbReference type="NCBI Taxonomy" id="43151"/>
    <lineage>
        <taxon>Eukaryota</taxon>
        <taxon>Metazoa</taxon>
        <taxon>Ecdysozoa</taxon>
        <taxon>Arthropoda</taxon>
        <taxon>Hexapoda</taxon>
        <taxon>Insecta</taxon>
        <taxon>Pterygota</taxon>
        <taxon>Neoptera</taxon>
        <taxon>Endopterygota</taxon>
        <taxon>Diptera</taxon>
        <taxon>Nematocera</taxon>
        <taxon>Culicoidea</taxon>
        <taxon>Culicidae</taxon>
        <taxon>Anophelinae</taxon>
        <taxon>Anopheles</taxon>
    </lineage>
</organism>
<keyword evidence="8" id="KW-0809">Transit peptide</keyword>
<dbReference type="GO" id="GO:0019901">
    <property type="term" value="F:protein kinase binding"/>
    <property type="evidence" value="ECO:0007669"/>
    <property type="project" value="UniProtKB-ARBA"/>
</dbReference>
<dbReference type="SUPFAM" id="SSF110942">
    <property type="entry name" value="HSP90 C-terminal domain"/>
    <property type="match status" value="1"/>
</dbReference>
<dbReference type="InterPro" id="IPR020575">
    <property type="entry name" value="Hsp90_N"/>
</dbReference>
<dbReference type="PANTHER" id="PTHR11528">
    <property type="entry name" value="HEAT SHOCK PROTEIN 90 FAMILY MEMBER"/>
    <property type="match status" value="1"/>
</dbReference>
<dbReference type="InterPro" id="IPR001404">
    <property type="entry name" value="Hsp90_fam"/>
</dbReference>
<dbReference type="GO" id="GO:0051082">
    <property type="term" value="F:unfolded protein binding"/>
    <property type="evidence" value="ECO:0007669"/>
    <property type="project" value="InterPro"/>
</dbReference>
<evidence type="ECO:0000256" key="5">
    <source>
        <dbReference type="ARBA" id="ARBA00022741"/>
    </source>
</evidence>
<dbReference type="Gene3D" id="3.30.565.10">
    <property type="entry name" value="Histidine kinase-like ATPase, C-terminal domain"/>
    <property type="match status" value="1"/>
</dbReference>
<dbReference type="FunFam" id="3.30.230.80:FF:000004">
    <property type="entry name" value="Heat shock protein 75 kDa"/>
    <property type="match status" value="1"/>
</dbReference>
<gene>
    <name evidence="18" type="ORF">AND_001960</name>
</gene>
<dbReference type="CDD" id="cd16927">
    <property type="entry name" value="HATPase_Hsp90-like"/>
    <property type="match status" value="1"/>
</dbReference>
<dbReference type="OMA" id="DHTQQNE"/>
<comment type="subcellular location">
    <subcellularLocation>
        <location evidence="1">Mitochondrion inner membrane</location>
    </subcellularLocation>
    <subcellularLocation>
        <location evidence="2">Mitochondrion matrix</location>
    </subcellularLocation>
</comment>
<dbReference type="InterPro" id="IPR037196">
    <property type="entry name" value="HSP90_C"/>
</dbReference>
<dbReference type="GO" id="GO:0005743">
    <property type="term" value="C:mitochondrial inner membrane"/>
    <property type="evidence" value="ECO:0007669"/>
    <property type="project" value="UniProtKB-SubCell"/>
</dbReference>
<comment type="function">
    <text evidence="13">Chaperone that expresses an ATPase activity. Involved in maintaining mitochondrial function and polarization, downstream of PINK1 and mitochondrial complex I. Is a negative regulator of mitochondrial respiration able to modulate the balance between oxidative phosphorylation and aerobic glycolysis. The impact of TRAP1 on mitochondrial respiration is probably mediated by modulation of mitochondrial SRC and inhibition of SDHA.</text>
</comment>
<keyword evidence="20" id="KW-1185">Reference proteome</keyword>
<keyword evidence="10" id="KW-0496">Mitochondrion</keyword>
<dbReference type="SUPFAM" id="SSF54211">
    <property type="entry name" value="Ribosomal protein S5 domain 2-like"/>
    <property type="match status" value="1"/>
</dbReference>
<dbReference type="HAMAP" id="MF_00505">
    <property type="entry name" value="HSP90"/>
    <property type="match status" value="1"/>
</dbReference>
<dbReference type="GO" id="GO:0016887">
    <property type="term" value="F:ATP hydrolysis activity"/>
    <property type="evidence" value="ECO:0007669"/>
    <property type="project" value="InterPro"/>
</dbReference>
<evidence type="ECO:0000256" key="15">
    <source>
        <dbReference type="ARBA" id="ARBA00073018"/>
    </source>
</evidence>
<evidence type="ECO:0000256" key="8">
    <source>
        <dbReference type="ARBA" id="ARBA00022946"/>
    </source>
</evidence>
<dbReference type="eggNOG" id="KOG0019">
    <property type="taxonomic scope" value="Eukaryota"/>
</dbReference>